<sequence>MALTLKYRNGFIDAEAMPPLQSEVPRASSLPPKMSMVQVEEFLQEEESSQTYVQMLSENLSNPLDRSPLAPGRTRAGAHSPSTEMVLSGSVGHPELCRRPCIFWMAGHCENGAGCSFCHLTHEKVAKPDKKQRSFLQSLSHRDFFGLISHFCREKATNLNITQEAGEVLKILQAEAACSLCPNVPGYLLKILAQMTFSHLIMLAINRLARAEGIHGMVTASRVSEEFVAWMSCGHACDREMAPFAETADFNPTLEVLLIDQSIFAGNPLRDYTVVEVLYCSGDIFLGDVTQSWASGRGPAQQLRQAGAVNLRAVLQWVQKNFKSVTSLVMMGSSAGALAAQVYSPTILELIPHQNAAVISDSYAGVFPSNTEGAVLQRWKACSLNIFSPEQQRACQESRIGLPDVVAKIIQEHPTVAYGFIQSKADSFQRLFYELVAFTIQRSFSKLSGPLFYKLSNRIFKALPAQLAELAELGGM</sequence>
<evidence type="ECO:0000259" key="3">
    <source>
        <dbReference type="PROSITE" id="PS50103"/>
    </source>
</evidence>
<dbReference type="EMBL" id="CAXAMM010032223">
    <property type="protein sequence ID" value="CAK9069391.1"/>
    <property type="molecule type" value="Genomic_DNA"/>
</dbReference>
<reference evidence="4 5" key="1">
    <citation type="submission" date="2024-02" db="EMBL/GenBank/DDBJ databases">
        <authorList>
            <person name="Chen Y."/>
            <person name="Shah S."/>
            <person name="Dougan E. K."/>
            <person name="Thang M."/>
            <person name="Chan C."/>
        </authorList>
    </citation>
    <scope>NUCLEOTIDE SEQUENCE [LARGE SCALE GENOMIC DNA]</scope>
</reference>
<evidence type="ECO:0000256" key="2">
    <source>
        <dbReference type="SAM" id="MobiDB-lite"/>
    </source>
</evidence>
<proteinExistence type="predicted"/>
<dbReference type="InterPro" id="IPR000571">
    <property type="entry name" value="Znf_CCCH"/>
</dbReference>
<evidence type="ECO:0000313" key="4">
    <source>
        <dbReference type="EMBL" id="CAK9069391.1"/>
    </source>
</evidence>
<dbReference type="Pfam" id="PF03283">
    <property type="entry name" value="PAE"/>
    <property type="match status" value="1"/>
</dbReference>
<feature type="zinc finger region" description="C3H1-type" evidence="1">
    <location>
        <begin position="95"/>
        <end position="122"/>
    </location>
</feature>
<keyword evidence="1" id="KW-0863">Zinc-finger</keyword>
<accession>A0ABP0P0R2</accession>
<dbReference type="Proteomes" id="UP001642464">
    <property type="component" value="Unassembled WGS sequence"/>
</dbReference>
<dbReference type="PROSITE" id="PS50103">
    <property type="entry name" value="ZF_C3H1"/>
    <property type="match status" value="1"/>
</dbReference>
<keyword evidence="5" id="KW-1185">Reference proteome</keyword>
<feature type="region of interest" description="Disordered" evidence="2">
    <location>
        <begin position="62"/>
        <end position="84"/>
    </location>
</feature>
<organism evidence="4 5">
    <name type="scientific">Durusdinium trenchii</name>
    <dbReference type="NCBI Taxonomy" id="1381693"/>
    <lineage>
        <taxon>Eukaryota</taxon>
        <taxon>Sar</taxon>
        <taxon>Alveolata</taxon>
        <taxon>Dinophyceae</taxon>
        <taxon>Suessiales</taxon>
        <taxon>Symbiodiniaceae</taxon>
        <taxon>Durusdinium</taxon>
    </lineage>
</organism>
<protein>
    <recommendedName>
        <fullName evidence="3">C3H1-type domain-containing protein</fullName>
    </recommendedName>
</protein>
<feature type="domain" description="C3H1-type" evidence="3">
    <location>
        <begin position="95"/>
        <end position="122"/>
    </location>
</feature>
<evidence type="ECO:0000313" key="5">
    <source>
        <dbReference type="Proteomes" id="UP001642464"/>
    </source>
</evidence>
<keyword evidence="1" id="KW-0479">Metal-binding</keyword>
<dbReference type="InterPro" id="IPR004963">
    <property type="entry name" value="PAE/NOTUM"/>
</dbReference>
<keyword evidence="1" id="KW-0862">Zinc</keyword>
<gene>
    <name evidence="4" type="ORF">SCF082_LOCUS34754</name>
</gene>
<name>A0ABP0P0R2_9DINO</name>
<comment type="caution">
    <text evidence="4">The sequence shown here is derived from an EMBL/GenBank/DDBJ whole genome shotgun (WGS) entry which is preliminary data.</text>
</comment>
<evidence type="ECO:0000256" key="1">
    <source>
        <dbReference type="PROSITE-ProRule" id="PRU00723"/>
    </source>
</evidence>